<keyword evidence="2" id="KW-0812">Transmembrane</keyword>
<dbReference type="InterPro" id="IPR040187">
    <property type="entry name" value="OCAD1/2"/>
</dbReference>
<protein>
    <submittedName>
        <fullName evidence="4">OCIA domain containing 2</fullName>
    </submittedName>
</protein>
<dbReference type="Proteomes" id="UP000694393">
    <property type="component" value="Unplaced"/>
</dbReference>
<sequence length="145" mass="16398">MSSETAQSKVQASSEQQNQKSVFHCPLTNAHNSKEEVERIYRECRSESFWYRGLPVSVGSMLITYWLIYKDFLPSNPRFGSLPKIALAGLFGFGTGTMSYIQVCQSKFQNVGVQPLDPEHKRESHQTCKECEAKFGPNGKENTKP</sequence>
<feature type="region of interest" description="Disordered" evidence="1">
    <location>
        <begin position="117"/>
        <end position="145"/>
    </location>
</feature>
<evidence type="ECO:0000313" key="5">
    <source>
        <dbReference type="Proteomes" id="UP000694393"/>
    </source>
</evidence>
<dbReference type="GO" id="GO:0005743">
    <property type="term" value="C:mitochondrial inner membrane"/>
    <property type="evidence" value="ECO:0007669"/>
    <property type="project" value="TreeGrafter"/>
</dbReference>
<feature type="compositionally biased region" description="Basic and acidic residues" evidence="1">
    <location>
        <begin position="117"/>
        <end position="133"/>
    </location>
</feature>
<accession>A0A8C8SKK3</accession>
<dbReference type="AlphaFoldDB" id="A0A8C8SKK3"/>
<dbReference type="PANTHER" id="PTHR13336:SF2">
    <property type="entry name" value="OCIA DOMAIN-CONTAINING PROTEIN 2"/>
    <property type="match status" value="1"/>
</dbReference>
<keyword evidence="2" id="KW-1133">Transmembrane helix</keyword>
<reference evidence="4" key="2">
    <citation type="submission" date="2025-09" db="UniProtKB">
        <authorList>
            <consortium name="Ensembl"/>
        </authorList>
    </citation>
    <scope>IDENTIFICATION</scope>
</reference>
<keyword evidence="5" id="KW-1185">Reference proteome</keyword>
<evidence type="ECO:0000313" key="4">
    <source>
        <dbReference type="Ensembl" id="ENSPCEP00000021273.1"/>
    </source>
</evidence>
<dbReference type="Pfam" id="PF07051">
    <property type="entry name" value="OCIA"/>
    <property type="match status" value="1"/>
</dbReference>
<evidence type="ECO:0000256" key="2">
    <source>
        <dbReference type="SAM" id="Phobius"/>
    </source>
</evidence>
<dbReference type="Ensembl" id="ENSPCET00000022007.1">
    <property type="protein sequence ID" value="ENSPCEP00000021273.1"/>
    <property type="gene ID" value="ENSPCEG00000016382.1"/>
</dbReference>
<evidence type="ECO:0000259" key="3">
    <source>
        <dbReference type="Pfam" id="PF07051"/>
    </source>
</evidence>
<feature type="domain" description="OCIA" evidence="3">
    <location>
        <begin position="32"/>
        <end position="113"/>
    </location>
</feature>
<dbReference type="PANTHER" id="PTHR13336">
    <property type="entry name" value="OVARIAN CARCINOMA IMMUNOREACTIVE ANTIGEN"/>
    <property type="match status" value="1"/>
</dbReference>
<reference evidence="4" key="1">
    <citation type="submission" date="2025-08" db="UniProtKB">
        <authorList>
            <consortium name="Ensembl"/>
        </authorList>
    </citation>
    <scope>IDENTIFICATION</scope>
</reference>
<name>A0A8C8SKK3_9SAUR</name>
<keyword evidence="2" id="KW-0472">Membrane</keyword>
<dbReference type="InterPro" id="IPR009764">
    <property type="entry name" value="OCIA_dom"/>
</dbReference>
<feature type="transmembrane region" description="Helical" evidence="2">
    <location>
        <begin position="49"/>
        <end position="69"/>
    </location>
</feature>
<feature type="transmembrane region" description="Helical" evidence="2">
    <location>
        <begin position="81"/>
        <end position="101"/>
    </location>
</feature>
<organism evidence="4 5">
    <name type="scientific">Pelusios castaneus</name>
    <name type="common">West African mud turtle</name>
    <dbReference type="NCBI Taxonomy" id="367368"/>
    <lineage>
        <taxon>Eukaryota</taxon>
        <taxon>Metazoa</taxon>
        <taxon>Chordata</taxon>
        <taxon>Craniata</taxon>
        <taxon>Vertebrata</taxon>
        <taxon>Euteleostomi</taxon>
        <taxon>Archelosauria</taxon>
        <taxon>Testudinata</taxon>
        <taxon>Testudines</taxon>
        <taxon>Pleurodira</taxon>
        <taxon>Pelomedusidae</taxon>
        <taxon>Pelusios</taxon>
    </lineage>
</organism>
<proteinExistence type="predicted"/>
<evidence type="ECO:0000256" key="1">
    <source>
        <dbReference type="SAM" id="MobiDB-lite"/>
    </source>
</evidence>